<accession>A0A0K2T1E8</accession>
<dbReference type="EMBL" id="HACA01001950">
    <property type="protein sequence ID" value="CDW19311.1"/>
    <property type="molecule type" value="Transcribed_RNA"/>
</dbReference>
<reference evidence="1" key="1">
    <citation type="submission" date="2014-05" db="EMBL/GenBank/DDBJ databases">
        <authorList>
            <person name="Chronopoulou M."/>
        </authorList>
    </citation>
    <scope>NUCLEOTIDE SEQUENCE</scope>
    <source>
        <tissue evidence="1">Whole organism</tissue>
    </source>
</reference>
<sequence length="48" mass="5435">MVRVFLVPGHDRDPIHTTSDPLCDIMFKASRLFVPHSVNLISFKGKDP</sequence>
<organism evidence="1">
    <name type="scientific">Lepeophtheirus salmonis</name>
    <name type="common">Salmon louse</name>
    <name type="synonym">Caligus salmonis</name>
    <dbReference type="NCBI Taxonomy" id="72036"/>
    <lineage>
        <taxon>Eukaryota</taxon>
        <taxon>Metazoa</taxon>
        <taxon>Ecdysozoa</taxon>
        <taxon>Arthropoda</taxon>
        <taxon>Crustacea</taxon>
        <taxon>Multicrustacea</taxon>
        <taxon>Hexanauplia</taxon>
        <taxon>Copepoda</taxon>
        <taxon>Siphonostomatoida</taxon>
        <taxon>Caligidae</taxon>
        <taxon>Lepeophtheirus</taxon>
    </lineage>
</organism>
<proteinExistence type="predicted"/>
<evidence type="ECO:0000313" key="1">
    <source>
        <dbReference type="EMBL" id="CDW19311.1"/>
    </source>
</evidence>
<name>A0A0K2T1E8_LEPSM</name>
<dbReference type="AlphaFoldDB" id="A0A0K2T1E8"/>
<protein>
    <submittedName>
        <fullName evidence="1">Uncharacterized protein</fullName>
    </submittedName>
</protein>